<protein>
    <submittedName>
        <fullName evidence="1">Uncharacterized protein</fullName>
    </submittedName>
</protein>
<evidence type="ECO:0000313" key="1">
    <source>
        <dbReference type="EMBL" id="MEY6431413.1"/>
    </source>
</evidence>
<dbReference type="EMBL" id="JBDKXB010000003">
    <property type="protein sequence ID" value="MEY6431413.1"/>
    <property type="molecule type" value="Genomic_DNA"/>
</dbReference>
<proteinExistence type="predicted"/>
<gene>
    <name evidence="1" type="ORF">ABC977_03215</name>
</gene>
<reference evidence="1 2" key="1">
    <citation type="submission" date="2024-05" db="EMBL/GenBank/DDBJ databases">
        <title>Genome Sequence and Characterization of the New Strain Purple Sulfur Bacterium of Genus Thioalkalicoccus.</title>
        <authorList>
            <person name="Bryantseva I.A."/>
            <person name="Kyndt J.A."/>
            <person name="Imhoff J.F."/>
        </authorList>
    </citation>
    <scope>NUCLEOTIDE SEQUENCE [LARGE SCALE GENOMIC DNA]</scope>
    <source>
        <strain evidence="1 2">Um2</strain>
    </source>
</reference>
<organism evidence="1 2">
    <name type="scientific">Thioalkalicoccus limnaeus</name>
    <dbReference type="NCBI Taxonomy" id="120681"/>
    <lineage>
        <taxon>Bacteria</taxon>
        <taxon>Pseudomonadati</taxon>
        <taxon>Pseudomonadota</taxon>
        <taxon>Gammaproteobacteria</taxon>
        <taxon>Chromatiales</taxon>
        <taxon>Chromatiaceae</taxon>
        <taxon>Thioalkalicoccus</taxon>
    </lineage>
</organism>
<dbReference type="RefSeq" id="WP_369665798.1">
    <property type="nucleotide sequence ID" value="NZ_JBDKXB010000003.1"/>
</dbReference>
<accession>A0ABV4BDT6</accession>
<comment type="caution">
    <text evidence="1">The sequence shown here is derived from an EMBL/GenBank/DDBJ whole genome shotgun (WGS) entry which is preliminary data.</text>
</comment>
<keyword evidence="2" id="KW-1185">Reference proteome</keyword>
<evidence type="ECO:0000313" key="2">
    <source>
        <dbReference type="Proteomes" id="UP001564408"/>
    </source>
</evidence>
<name>A0ABV4BDT6_9GAMM</name>
<dbReference type="Proteomes" id="UP001564408">
    <property type="component" value="Unassembled WGS sequence"/>
</dbReference>
<sequence>MPSVTDVELAVWRAASGHAPLSASVGAIALGLGGCLPLRHMRILVFDPDARRVTPLAAYDDPAPESPVAALPDDAWERLLAWCRTARPVRGPATDLARRLPGLIPRGWRGEILMIGLVIDAAPLGAWVLGAPGRVGGSGPARKGSSPH</sequence>